<feature type="domain" description="N-acetyltransferase" evidence="1">
    <location>
        <begin position="138"/>
        <end position="275"/>
    </location>
</feature>
<dbReference type="PROSITE" id="PS51186">
    <property type="entry name" value="GNAT"/>
    <property type="match status" value="1"/>
</dbReference>
<dbReference type="InterPro" id="IPR000182">
    <property type="entry name" value="GNAT_dom"/>
</dbReference>
<name>A0A6J4TY79_9BACT</name>
<accession>A0A6J4TY79</accession>
<dbReference type="GO" id="GO:0016747">
    <property type="term" value="F:acyltransferase activity, transferring groups other than amino-acyl groups"/>
    <property type="evidence" value="ECO:0007669"/>
    <property type="project" value="InterPro"/>
</dbReference>
<organism evidence="2">
    <name type="scientific">uncultured Thermomicrobiales bacterium</name>
    <dbReference type="NCBI Taxonomy" id="1645740"/>
    <lineage>
        <taxon>Bacteria</taxon>
        <taxon>Pseudomonadati</taxon>
        <taxon>Thermomicrobiota</taxon>
        <taxon>Thermomicrobia</taxon>
        <taxon>Thermomicrobiales</taxon>
        <taxon>environmental samples</taxon>
    </lineage>
</organism>
<evidence type="ECO:0000313" key="2">
    <source>
        <dbReference type="EMBL" id="CAA9535077.1"/>
    </source>
</evidence>
<dbReference type="SUPFAM" id="SSF55729">
    <property type="entry name" value="Acyl-CoA N-acyltransferases (Nat)"/>
    <property type="match status" value="1"/>
</dbReference>
<dbReference type="CDD" id="cd04301">
    <property type="entry name" value="NAT_SF"/>
    <property type="match status" value="1"/>
</dbReference>
<sequence length="280" mass="29905">MAENAEQLTNGWEPKAPIGDSYLRRFLFNWAADVETHGVALGGRALRRDGMAAADAGRPAGFFNSATLLAPLPPGDPGGVLAAIDGFAFASPTGTGEMHLWVAWPTDEPRRWGWTLGGHPPLLLRPPGGTPPPPPPGLRIEEVRTVEALRAFEAVAIAGFPLPELQPSAPGALLDPAILDEPRSRKWVGWDGERPVAVASAFVDHGVVGVDCVATLPDARRRGFGAALTWWATRADPTLPAMLIASDDGRPVYERLGYLPLLRLAYWVRERPPPGPGAPP</sequence>
<gene>
    <name evidence="2" type="ORF">AVDCRST_MAG73-1305</name>
</gene>
<dbReference type="Pfam" id="PF00583">
    <property type="entry name" value="Acetyltransf_1"/>
    <property type="match status" value="1"/>
</dbReference>
<dbReference type="AlphaFoldDB" id="A0A6J4TY79"/>
<reference evidence="2" key="1">
    <citation type="submission" date="2020-02" db="EMBL/GenBank/DDBJ databases">
        <authorList>
            <person name="Meier V. D."/>
        </authorList>
    </citation>
    <scope>NUCLEOTIDE SEQUENCE</scope>
    <source>
        <strain evidence="2">AVDCRST_MAG73</strain>
    </source>
</reference>
<proteinExistence type="predicted"/>
<dbReference type="InterPro" id="IPR016181">
    <property type="entry name" value="Acyl_CoA_acyltransferase"/>
</dbReference>
<dbReference type="EMBL" id="CADCWE010000083">
    <property type="protein sequence ID" value="CAA9535077.1"/>
    <property type="molecule type" value="Genomic_DNA"/>
</dbReference>
<protein>
    <recommendedName>
        <fullName evidence="1">N-acetyltransferase domain-containing protein</fullName>
    </recommendedName>
</protein>
<evidence type="ECO:0000259" key="1">
    <source>
        <dbReference type="PROSITE" id="PS51186"/>
    </source>
</evidence>
<dbReference type="Gene3D" id="3.40.630.30">
    <property type="match status" value="1"/>
</dbReference>